<evidence type="ECO:0000313" key="2">
    <source>
        <dbReference type="EMBL" id="AKB30569.1"/>
    </source>
</evidence>
<dbReference type="OrthoDB" id="1018at2157"/>
<evidence type="ECO:0000259" key="1">
    <source>
        <dbReference type="Pfam" id="PF08241"/>
    </source>
</evidence>
<gene>
    <name evidence="2" type="ORF">MSSIT_3850</name>
</gene>
<dbReference type="PANTHER" id="PTHR43591">
    <property type="entry name" value="METHYLTRANSFERASE"/>
    <property type="match status" value="1"/>
</dbReference>
<dbReference type="KEGG" id="msw:MSSIT_3850"/>
<evidence type="ECO:0000313" key="3">
    <source>
        <dbReference type="Proteomes" id="UP000033111"/>
    </source>
</evidence>
<dbReference type="Gene3D" id="3.40.50.150">
    <property type="entry name" value="Vaccinia Virus protein VP39"/>
    <property type="match status" value="1"/>
</dbReference>
<dbReference type="PANTHER" id="PTHR43591:SF24">
    <property type="entry name" value="2-METHOXY-6-POLYPRENYL-1,4-BENZOQUINOL METHYLASE, MITOCHONDRIAL"/>
    <property type="match status" value="1"/>
</dbReference>
<sequence>MDEKGKSPGFPYIAEHIFAPIYPVIAAHIVKESGINQGICLDLGCGIASLGIAVAELTDMQVYGVDFSTEMCRLSKDKANRHFLSCKVVPLQADVHLLPFRDNAAALIVSRGSVFFWKDLPVAFREISRVLAPGGQAWIGGGFGTKELKAQISEQMVEIDPDWHTASKKRLSPETIRAIREAGERTEIPCHVVKDDSGFWVVLSKEK</sequence>
<dbReference type="EMBL" id="CP009506">
    <property type="protein sequence ID" value="AKB30569.1"/>
    <property type="molecule type" value="Genomic_DNA"/>
</dbReference>
<dbReference type="GO" id="GO:0032259">
    <property type="term" value="P:methylation"/>
    <property type="evidence" value="ECO:0007669"/>
    <property type="project" value="UniProtKB-KW"/>
</dbReference>
<dbReference type="CDD" id="cd02440">
    <property type="entry name" value="AdoMet_MTases"/>
    <property type="match status" value="1"/>
</dbReference>
<keyword evidence="2" id="KW-0808">Transferase</keyword>
<name>A0A0E3P9B6_9EURY</name>
<reference evidence="2 3" key="1">
    <citation type="submission" date="2014-07" db="EMBL/GenBank/DDBJ databases">
        <title>Methanogenic archaea and the global carbon cycle.</title>
        <authorList>
            <person name="Henriksen J.R."/>
            <person name="Luke J."/>
            <person name="Reinhart S."/>
            <person name="Benedict M.N."/>
            <person name="Youngblut N.D."/>
            <person name="Metcalf M.E."/>
            <person name="Whitaker R.J."/>
            <person name="Metcalf W.W."/>
        </authorList>
    </citation>
    <scope>NUCLEOTIDE SEQUENCE [LARGE SCALE GENOMIC DNA]</scope>
    <source>
        <strain evidence="2 3">T4/M</strain>
    </source>
</reference>
<organism evidence="2 3">
    <name type="scientific">Methanosarcina siciliae T4/M</name>
    <dbReference type="NCBI Taxonomy" id="1434120"/>
    <lineage>
        <taxon>Archaea</taxon>
        <taxon>Methanobacteriati</taxon>
        <taxon>Methanobacteriota</taxon>
        <taxon>Stenosarchaea group</taxon>
        <taxon>Methanomicrobia</taxon>
        <taxon>Methanosarcinales</taxon>
        <taxon>Methanosarcinaceae</taxon>
        <taxon>Methanosarcina</taxon>
    </lineage>
</organism>
<accession>A0A0E3P9B6</accession>
<dbReference type="PATRIC" id="fig|1434120.4.peg.4993"/>
<feature type="domain" description="Methyltransferase type 11" evidence="1">
    <location>
        <begin position="41"/>
        <end position="138"/>
    </location>
</feature>
<keyword evidence="3" id="KW-1185">Reference proteome</keyword>
<dbReference type="InterPro" id="IPR013216">
    <property type="entry name" value="Methyltransf_11"/>
</dbReference>
<proteinExistence type="predicted"/>
<protein>
    <submittedName>
        <fullName evidence="2">Methyltransferase, UbiE/COQ5 family</fullName>
    </submittedName>
</protein>
<dbReference type="GeneID" id="24862805"/>
<dbReference type="AlphaFoldDB" id="A0A0E3P9B6"/>
<dbReference type="Pfam" id="PF08241">
    <property type="entry name" value="Methyltransf_11"/>
    <property type="match status" value="1"/>
</dbReference>
<dbReference type="InterPro" id="IPR029063">
    <property type="entry name" value="SAM-dependent_MTases_sf"/>
</dbReference>
<dbReference type="RefSeq" id="WP_048174282.1">
    <property type="nucleotide sequence ID" value="NZ_CP009506.1"/>
</dbReference>
<dbReference type="HOGENOM" id="CLU_088165_0_0_2"/>
<dbReference type="Proteomes" id="UP000033111">
    <property type="component" value="Chromosome"/>
</dbReference>
<keyword evidence="2" id="KW-0489">Methyltransferase</keyword>
<dbReference type="GO" id="GO:0008757">
    <property type="term" value="F:S-adenosylmethionine-dependent methyltransferase activity"/>
    <property type="evidence" value="ECO:0007669"/>
    <property type="project" value="InterPro"/>
</dbReference>
<dbReference type="SUPFAM" id="SSF53335">
    <property type="entry name" value="S-adenosyl-L-methionine-dependent methyltransferases"/>
    <property type="match status" value="1"/>
</dbReference>